<dbReference type="Proteomes" id="UP001430306">
    <property type="component" value="Unassembled WGS sequence"/>
</dbReference>
<reference evidence="2" key="1">
    <citation type="submission" date="2021-11" db="EMBL/GenBank/DDBJ databases">
        <title>Genome sequence.</title>
        <authorList>
            <person name="Sun Q."/>
        </authorList>
    </citation>
    <scope>NUCLEOTIDE SEQUENCE</scope>
    <source>
        <strain evidence="2">JC740</strain>
    </source>
</reference>
<keyword evidence="3" id="KW-1185">Reference proteome</keyword>
<evidence type="ECO:0000256" key="1">
    <source>
        <dbReference type="SAM" id="Phobius"/>
    </source>
</evidence>
<keyword evidence="1" id="KW-0472">Membrane</keyword>
<keyword evidence="1" id="KW-1133">Transmembrane helix</keyword>
<dbReference type="RefSeq" id="WP_230276506.1">
    <property type="nucleotide sequence ID" value="NZ_JAJKFW010000060.1"/>
</dbReference>
<keyword evidence="1" id="KW-0812">Transmembrane</keyword>
<proteinExistence type="predicted"/>
<gene>
    <name evidence="2" type="ORF">LOC71_21335</name>
</gene>
<comment type="caution">
    <text evidence="2">The sequence shown here is derived from an EMBL/GenBank/DDBJ whole genome shotgun (WGS) entry which is preliminary data.</text>
</comment>
<protein>
    <submittedName>
        <fullName evidence="2">Uncharacterized protein</fullName>
    </submittedName>
</protein>
<feature type="transmembrane region" description="Helical" evidence="1">
    <location>
        <begin position="12"/>
        <end position="30"/>
    </location>
</feature>
<dbReference type="EMBL" id="JAJKFW010000060">
    <property type="protein sequence ID" value="MCC9644827.1"/>
    <property type="molecule type" value="Genomic_DNA"/>
</dbReference>
<evidence type="ECO:0000313" key="2">
    <source>
        <dbReference type="EMBL" id="MCC9644827.1"/>
    </source>
</evidence>
<name>A0ABS8NPE7_9BACT</name>
<sequence length="95" mass="10209">MNSLQNRGIQLAVSFLGGVLVMLLLGAFFVSGDSLSFGNTTISYSVEDGLDGITRVESLKVDSAKLSPDFLTIIEPGGRAQVFPLDRVVRFSCRP</sequence>
<accession>A0ABS8NPE7</accession>
<organism evidence="2 3">
    <name type="scientific">Rhodopirellula halodulae</name>
    <dbReference type="NCBI Taxonomy" id="2894198"/>
    <lineage>
        <taxon>Bacteria</taxon>
        <taxon>Pseudomonadati</taxon>
        <taxon>Planctomycetota</taxon>
        <taxon>Planctomycetia</taxon>
        <taxon>Pirellulales</taxon>
        <taxon>Pirellulaceae</taxon>
        <taxon>Rhodopirellula</taxon>
    </lineage>
</organism>
<evidence type="ECO:0000313" key="3">
    <source>
        <dbReference type="Proteomes" id="UP001430306"/>
    </source>
</evidence>